<sequence>MARTRSTKAAPAPKKASTDSKSASSKFALAPQSENPSKLFILPSKAASDARIVTLPNPRHSRPARYLVCPETGIYEFTKVAAPKTTPRSWLIETTPASTGADTEKDDTQLKAETSTGQELYLATAIDPLFLSLPALAEIKTSKGSGEQKRMFLTSDDHFEKLPEESSHLSEILRCPKTRALIEARMGAICDTVEAGDETMFRLNEKTLVGVILDKAKKMSKGGFPLSMDEKFVKKALEAPILVQKREMKGGELVTGPPDTDSQVSTPQIESTESQSTVASTETTASSVSQPSTAATSFSEGQVTTDSIVSAMEASPEIVQLQRLRVAFNFICSNYVAPTLAAQLQELLATSSTDFSPLDEYHSKLSKLRADAVTSRSTGDYSRKHDRDEEEDEARAEKKRKLEEEKKKKASESRGVRELKKVNTKGMKKMSDFFKKK</sequence>
<dbReference type="AlphaFoldDB" id="A0A9P5H555"/>
<dbReference type="InterPro" id="IPR040456">
    <property type="entry name" value="RNase_H2_suB"/>
</dbReference>
<feature type="compositionally biased region" description="Low complexity" evidence="6">
    <location>
        <begin position="7"/>
        <end position="26"/>
    </location>
</feature>
<feature type="region of interest" description="Disordered" evidence="6">
    <location>
        <begin position="372"/>
        <end position="437"/>
    </location>
</feature>
<feature type="compositionally biased region" description="Polar residues" evidence="6">
    <location>
        <begin position="260"/>
        <end position="270"/>
    </location>
</feature>
<feature type="compositionally biased region" description="Basic and acidic residues" evidence="6">
    <location>
        <begin position="400"/>
        <end position="421"/>
    </location>
</feature>
<feature type="compositionally biased region" description="Polar residues" evidence="6">
    <location>
        <begin position="291"/>
        <end position="300"/>
    </location>
</feature>
<feature type="compositionally biased region" description="Low complexity" evidence="6">
    <location>
        <begin position="271"/>
        <end position="290"/>
    </location>
</feature>
<organism evidence="9 10">
    <name type="scientific">Cylindrodendrum hubeiense</name>
    <dbReference type="NCBI Taxonomy" id="595255"/>
    <lineage>
        <taxon>Eukaryota</taxon>
        <taxon>Fungi</taxon>
        <taxon>Dikarya</taxon>
        <taxon>Ascomycota</taxon>
        <taxon>Pezizomycotina</taxon>
        <taxon>Sordariomycetes</taxon>
        <taxon>Hypocreomycetidae</taxon>
        <taxon>Hypocreales</taxon>
        <taxon>Nectriaceae</taxon>
        <taxon>Cylindrodendrum</taxon>
    </lineage>
</organism>
<evidence type="ECO:0000256" key="4">
    <source>
        <dbReference type="ARBA" id="ARBA00024778"/>
    </source>
</evidence>
<keyword evidence="10" id="KW-1185">Reference proteome</keyword>
<dbReference type="EMBL" id="JAANBB010000234">
    <property type="protein sequence ID" value="KAF7545888.1"/>
    <property type="molecule type" value="Genomic_DNA"/>
</dbReference>
<dbReference type="GO" id="GO:0006401">
    <property type="term" value="P:RNA catabolic process"/>
    <property type="evidence" value="ECO:0007669"/>
    <property type="project" value="TreeGrafter"/>
</dbReference>
<dbReference type="Proteomes" id="UP000722485">
    <property type="component" value="Unassembled WGS sequence"/>
</dbReference>
<accession>A0A9P5H555</accession>
<dbReference type="InterPro" id="IPR041195">
    <property type="entry name" value="Rnh202_N"/>
</dbReference>
<reference evidence="9" key="1">
    <citation type="submission" date="2020-03" db="EMBL/GenBank/DDBJ databases">
        <title>Draft Genome Sequence of Cylindrodendrum hubeiense.</title>
        <authorList>
            <person name="Buettner E."/>
            <person name="Kellner H."/>
        </authorList>
    </citation>
    <scope>NUCLEOTIDE SEQUENCE</scope>
    <source>
        <strain evidence="9">IHI 201604</strain>
    </source>
</reference>
<dbReference type="PANTHER" id="PTHR13383:SF11">
    <property type="entry name" value="RIBONUCLEASE H2 SUBUNIT B"/>
    <property type="match status" value="1"/>
</dbReference>
<dbReference type="InterPro" id="IPR019024">
    <property type="entry name" value="RNase_H2_suB_wHTH"/>
</dbReference>
<dbReference type="CDD" id="cd09270">
    <property type="entry name" value="RNase_H2-B"/>
    <property type="match status" value="1"/>
</dbReference>
<proteinExistence type="predicted"/>
<dbReference type="PANTHER" id="PTHR13383">
    <property type="entry name" value="RIBONUCLEASE H2 SUBUNIT B"/>
    <property type="match status" value="1"/>
</dbReference>
<feature type="domain" description="Rnh202 triple barrel" evidence="8">
    <location>
        <begin position="41"/>
        <end position="127"/>
    </location>
</feature>
<evidence type="ECO:0000256" key="1">
    <source>
        <dbReference type="ARBA" id="ARBA00004123"/>
    </source>
</evidence>
<evidence type="ECO:0000313" key="9">
    <source>
        <dbReference type="EMBL" id="KAF7545888.1"/>
    </source>
</evidence>
<comment type="caution">
    <text evidence="9">The sequence shown here is derived from an EMBL/GenBank/DDBJ whole genome shotgun (WGS) entry which is preliminary data.</text>
</comment>
<dbReference type="Gene3D" id="1.10.20.120">
    <property type="match status" value="1"/>
</dbReference>
<dbReference type="OrthoDB" id="29098at2759"/>
<gene>
    <name evidence="9" type="ORF">G7Z17_g8828</name>
</gene>
<evidence type="ECO:0000256" key="5">
    <source>
        <dbReference type="ARBA" id="ARBA00033464"/>
    </source>
</evidence>
<keyword evidence="3" id="KW-0539">Nucleus</keyword>
<dbReference type="Pfam" id="PF17745">
    <property type="entry name" value="Ydr279_N"/>
    <property type="match status" value="1"/>
</dbReference>
<evidence type="ECO:0000259" key="8">
    <source>
        <dbReference type="Pfam" id="PF17745"/>
    </source>
</evidence>
<comment type="subcellular location">
    <subcellularLocation>
        <location evidence="1">Nucleus</location>
    </subcellularLocation>
</comment>
<feature type="region of interest" description="Disordered" evidence="6">
    <location>
        <begin position="1"/>
        <end position="32"/>
    </location>
</feature>
<evidence type="ECO:0000256" key="6">
    <source>
        <dbReference type="SAM" id="MobiDB-lite"/>
    </source>
</evidence>
<dbReference type="Pfam" id="PF09468">
    <property type="entry name" value="RNase_H2-Ydr279"/>
    <property type="match status" value="1"/>
</dbReference>
<comment type="function">
    <text evidence="4">Non catalytic subunit of RNase H2, an endonuclease that specifically degrades the RNA of RNA:DNA hybrids. Participates in DNA replication, possibly by mediating the removal of lagging-strand Okazaki fragment RNA primers during DNA replication. Mediates the excision of single ribonucleotides from DNA:RNA duplexes.</text>
</comment>
<feature type="region of interest" description="Disordered" evidence="6">
    <location>
        <begin position="248"/>
        <end position="300"/>
    </location>
</feature>
<dbReference type="GO" id="GO:0005654">
    <property type="term" value="C:nucleoplasm"/>
    <property type="evidence" value="ECO:0007669"/>
    <property type="project" value="TreeGrafter"/>
</dbReference>
<evidence type="ECO:0000313" key="10">
    <source>
        <dbReference type="Proteomes" id="UP000722485"/>
    </source>
</evidence>
<name>A0A9P5H555_9HYPO</name>
<protein>
    <recommendedName>
        <fullName evidence="2">Ribonuclease H2 subunit B</fullName>
    </recommendedName>
    <alternativeName>
        <fullName evidence="5">Ribonuclease HI subunit B</fullName>
    </alternativeName>
</protein>
<dbReference type="GO" id="GO:0032299">
    <property type="term" value="C:ribonuclease H2 complex"/>
    <property type="evidence" value="ECO:0007669"/>
    <property type="project" value="InterPro"/>
</dbReference>
<evidence type="ECO:0000259" key="7">
    <source>
        <dbReference type="Pfam" id="PF09468"/>
    </source>
</evidence>
<feature type="domain" description="Ribonuclease H2 subunit B wHTH" evidence="7">
    <location>
        <begin position="130"/>
        <end position="345"/>
    </location>
</feature>
<evidence type="ECO:0000256" key="3">
    <source>
        <dbReference type="ARBA" id="ARBA00023242"/>
    </source>
</evidence>
<dbReference type="Gene3D" id="2.20.25.530">
    <property type="match status" value="1"/>
</dbReference>
<evidence type="ECO:0000256" key="2">
    <source>
        <dbReference type="ARBA" id="ARBA00019062"/>
    </source>
</evidence>